<evidence type="ECO:0000313" key="2">
    <source>
        <dbReference type="Proteomes" id="UP000194761"/>
    </source>
</evidence>
<sequence length="60" mass="6264">MAAVRAGRHAEIAIESRALHAASGPAPDTSTVPVRYVVARVPASATRVMSLNRRALSSPL</sequence>
<reference evidence="1 2" key="1">
    <citation type="submission" date="2017-05" db="EMBL/GenBank/DDBJ databases">
        <title>Biotechnological potential of actinobacteria isolated from South African environments.</title>
        <authorList>
            <person name="Le Roes-Hill M."/>
            <person name="Prins A."/>
            <person name="Durrell K.A."/>
        </authorList>
    </citation>
    <scope>NUCLEOTIDE SEQUENCE [LARGE SCALE GENOMIC DNA]</scope>
    <source>
        <strain evidence="1">M26</strain>
    </source>
</reference>
<dbReference type="EMBL" id="NGFP01000226">
    <property type="protein sequence ID" value="OUC91283.1"/>
    <property type="molecule type" value="Genomic_DNA"/>
</dbReference>
<accession>A0A243R9I4</accession>
<dbReference type="AlphaFoldDB" id="A0A243R9I4"/>
<dbReference type="Proteomes" id="UP000194761">
    <property type="component" value="Unassembled WGS sequence"/>
</dbReference>
<comment type="caution">
    <text evidence="1">The sequence shown here is derived from an EMBL/GenBank/DDBJ whole genome shotgun (WGS) entry which is preliminary data.</text>
</comment>
<keyword evidence="2" id="KW-1185">Reference proteome</keyword>
<evidence type="ECO:0000313" key="1">
    <source>
        <dbReference type="EMBL" id="OUC91283.1"/>
    </source>
</evidence>
<protein>
    <submittedName>
        <fullName evidence="1">Uncharacterized protein</fullName>
    </submittedName>
</protein>
<organism evidence="1 2">
    <name type="scientific">Streptosporangium minutum</name>
    <dbReference type="NCBI Taxonomy" id="569862"/>
    <lineage>
        <taxon>Bacteria</taxon>
        <taxon>Bacillati</taxon>
        <taxon>Actinomycetota</taxon>
        <taxon>Actinomycetes</taxon>
        <taxon>Streptosporangiales</taxon>
        <taxon>Streptosporangiaceae</taxon>
        <taxon>Streptosporangium</taxon>
    </lineage>
</organism>
<name>A0A243R9I4_9ACTN</name>
<gene>
    <name evidence="1" type="ORF">CA984_34305</name>
</gene>
<proteinExistence type="predicted"/>